<dbReference type="Pfam" id="PF04167">
    <property type="entry name" value="DUF402"/>
    <property type="match status" value="1"/>
</dbReference>
<dbReference type="GO" id="GO:0035925">
    <property type="term" value="F:mRNA 3'-UTR AU-rich region binding"/>
    <property type="evidence" value="ECO:0007669"/>
    <property type="project" value="UniProtKB-UniRule"/>
</dbReference>
<dbReference type="HAMAP" id="MF_01910">
    <property type="entry name" value="RNA_binding_AU_1"/>
    <property type="match status" value="1"/>
</dbReference>
<protein>
    <recommendedName>
        <fullName evidence="6">Probable ribonuclease FAU-1</fullName>
        <ecNumber evidence="6">3.1.26.-</ecNumber>
    </recommendedName>
    <alternativeName>
        <fullName evidence="6">RNA-binding protein FAU-1</fullName>
    </alternativeName>
</protein>
<dbReference type="SUPFAM" id="SSF159234">
    <property type="entry name" value="FomD-like"/>
    <property type="match status" value="1"/>
</dbReference>
<evidence type="ECO:0000313" key="9">
    <source>
        <dbReference type="Proteomes" id="UP001597119"/>
    </source>
</evidence>
<keyword evidence="2 6" id="KW-0540">Nuclease</keyword>
<accession>A0ABD6CBW8</accession>
<proteinExistence type="inferred from homology"/>
<keyword evidence="1 6" id="KW-0698">rRNA processing</keyword>
<name>A0ABD6CBW8_9EURY</name>
<dbReference type="AlphaFoldDB" id="A0ABD6CBW8"/>
<dbReference type="Gene3D" id="2.40.380.10">
    <property type="entry name" value="FomD-like"/>
    <property type="match status" value="1"/>
</dbReference>
<evidence type="ECO:0000256" key="2">
    <source>
        <dbReference type="ARBA" id="ARBA00022722"/>
    </source>
</evidence>
<evidence type="ECO:0000256" key="5">
    <source>
        <dbReference type="ARBA" id="ARBA00022884"/>
    </source>
</evidence>
<dbReference type="RefSeq" id="WP_247380724.1">
    <property type="nucleotide sequence ID" value="NZ_JALLGV010000008.1"/>
</dbReference>
<dbReference type="PANTHER" id="PTHR39159:SF1">
    <property type="entry name" value="UPF0374 PROTEIN YGAC"/>
    <property type="match status" value="1"/>
</dbReference>
<evidence type="ECO:0000256" key="4">
    <source>
        <dbReference type="ARBA" id="ARBA00022801"/>
    </source>
</evidence>
<comment type="function">
    <text evidence="6">Probable RNase involved in rRNA stability through maturation and/or degradation of precursor rRNAs. Binds to RNA in loop regions with AU-rich sequences.</text>
</comment>
<evidence type="ECO:0000256" key="6">
    <source>
        <dbReference type="HAMAP-Rule" id="MF_01910"/>
    </source>
</evidence>
<dbReference type="EC" id="3.1.26.-" evidence="6"/>
<gene>
    <name evidence="6" type="primary">fau-1</name>
    <name evidence="8" type="ORF">ACFR9U_12185</name>
</gene>
<dbReference type="InterPro" id="IPR050212">
    <property type="entry name" value="Ntdp-like"/>
</dbReference>
<keyword evidence="4 6" id="KW-0378">Hydrolase</keyword>
<comment type="similarity">
    <text evidence="6">Belongs to the FAU-1 family.</text>
</comment>
<dbReference type="EMBL" id="JBHUDJ010000006">
    <property type="protein sequence ID" value="MFD1587745.1"/>
    <property type="molecule type" value="Genomic_DNA"/>
</dbReference>
<evidence type="ECO:0000256" key="3">
    <source>
        <dbReference type="ARBA" id="ARBA00022759"/>
    </source>
</evidence>
<keyword evidence="5 6" id="KW-0694">RNA-binding</keyword>
<keyword evidence="3 6" id="KW-0255">Endonuclease</keyword>
<keyword evidence="9" id="KW-1185">Reference proteome</keyword>
<feature type="domain" description="DUF402" evidence="7">
    <location>
        <begin position="352"/>
        <end position="482"/>
    </location>
</feature>
<organism evidence="8 9">
    <name type="scientific">Halorientalis brevis</name>
    <dbReference type="NCBI Taxonomy" id="1126241"/>
    <lineage>
        <taxon>Archaea</taxon>
        <taxon>Methanobacteriati</taxon>
        <taxon>Methanobacteriota</taxon>
        <taxon>Stenosarchaea group</taxon>
        <taxon>Halobacteria</taxon>
        <taxon>Halobacteriales</taxon>
        <taxon>Haloarculaceae</taxon>
        <taxon>Halorientalis</taxon>
    </lineage>
</organism>
<dbReference type="PANTHER" id="PTHR39159">
    <property type="match status" value="1"/>
</dbReference>
<evidence type="ECO:0000259" key="7">
    <source>
        <dbReference type="Pfam" id="PF04167"/>
    </source>
</evidence>
<sequence>MNVRVRGIYSTALTGLLADHADLSVVQPSPAIDDRFESEFELVPADAAVETTDDRQGVGVTGDGDAVGSVGALLADVGLDTFVWTDPLPRDAVFNGVVRETLGSGAVVDLGDGVGPTPQTGAASVAASNGEGFLPFNNSPDHVTEGDRVRVQVREPAAPWGSDRPLLDADVKLPGTLAGLVRGGRQRTGTGPADIVDLIGSDPLDGWAVRWGRLADDAEFSALDDALAATNARAERIDDALAEAPDPDDEAPACLWDGAATLWCWFGRDARFALDEERAASVPTMPGHHRIKAGDDSASAAVDFAEAICGDVDGDGESNFPFDVVTRQFGPRADDSVEIGHGKPDGRYISLGRGDVAEFDPAGTLTLRRELTPGGTLDALGVDIEAGDVAVTKFKEGRWWYATVYRDADNERKGTYVNVCTPVEVFPSTVRYVDLHVDVVKHGDGTVERVDDDELDAAVDAGHVAADLAEKARGVAAAVENAL</sequence>
<reference evidence="8 9" key="1">
    <citation type="journal article" date="2019" name="Int. J. Syst. Evol. Microbiol.">
        <title>The Global Catalogue of Microorganisms (GCM) 10K type strain sequencing project: providing services to taxonomists for standard genome sequencing and annotation.</title>
        <authorList>
            <consortium name="The Broad Institute Genomics Platform"/>
            <consortium name="The Broad Institute Genome Sequencing Center for Infectious Disease"/>
            <person name="Wu L."/>
            <person name="Ma J."/>
        </authorList>
    </citation>
    <scope>NUCLEOTIDE SEQUENCE [LARGE SCALE GENOMIC DNA]</scope>
    <source>
        <strain evidence="8 9">CGMCC 1.12125</strain>
    </source>
</reference>
<dbReference type="GO" id="GO:0016891">
    <property type="term" value="F:RNA endonuclease activity producing 5'-phosphomonoesters, hydrolytic mechanism"/>
    <property type="evidence" value="ECO:0007669"/>
    <property type="project" value="UniProtKB-UniRule"/>
</dbReference>
<dbReference type="GO" id="GO:0006364">
    <property type="term" value="P:rRNA processing"/>
    <property type="evidence" value="ECO:0007669"/>
    <property type="project" value="UniProtKB-UniRule"/>
</dbReference>
<comment type="caution">
    <text evidence="8">The sequence shown here is derived from an EMBL/GenBank/DDBJ whole genome shotgun (WGS) entry which is preliminary data.</text>
</comment>
<dbReference type="InterPro" id="IPR007295">
    <property type="entry name" value="DUF402"/>
</dbReference>
<dbReference type="InterPro" id="IPR016730">
    <property type="entry name" value="RNA-bd_FAU-1"/>
</dbReference>
<dbReference type="InterPro" id="IPR035930">
    <property type="entry name" value="FomD-like_sf"/>
</dbReference>
<dbReference type="Proteomes" id="UP001597119">
    <property type="component" value="Unassembled WGS sequence"/>
</dbReference>
<dbReference type="PIRSF" id="PIRSF018644">
    <property type="entry name" value="RNA-binding_FAU-1"/>
    <property type="match status" value="1"/>
</dbReference>
<evidence type="ECO:0000256" key="1">
    <source>
        <dbReference type="ARBA" id="ARBA00022552"/>
    </source>
</evidence>
<evidence type="ECO:0000313" key="8">
    <source>
        <dbReference type="EMBL" id="MFD1587745.1"/>
    </source>
</evidence>